<organism evidence="4 5">
    <name type="scientific">Paraburkholderia silviterrae</name>
    <dbReference type="NCBI Taxonomy" id="2528715"/>
    <lineage>
        <taxon>Bacteria</taxon>
        <taxon>Pseudomonadati</taxon>
        <taxon>Pseudomonadota</taxon>
        <taxon>Betaproteobacteria</taxon>
        <taxon>Burkholderiales</taxon>
        <taxon>Burkholderiaceae</taxon>
        <taxon>Paraburkholderia</taxon>
    </lineage>
</organism>
<sequence length="99" mass="11526">MAAKGRQVRLTPLAESDLEEIWHYTFSQWSMDQADSYHRDLISTIEALACGTKVGRICTVRDGYWRYAAGSHVIFYREAAQTLDVIRILHQRMDVERHL</sequence>
<evidence type="ECO:0000256" key="2">
    <source>
        <dbReference type="ARBA" id="ARBA00022649"/>
    </source>
</evidence>
<evidence type="ECO:0000313" key="5">
    <source>
        <dbReference type="Proteomes" id="UP000295722"/>
    </source>
</evidence>
<dbReference type="InterPro" id="IPR035093">
    <property type="entry name" value="RelE/ParE_toxin_dom_sf"/>
</dbReference>
<dbReference type="PIRSF" id="PIRSF029218">
    <property type="entry name" value="ParE"/>
    <property type="match status" value="1"/>
</dbReference>
<comment type="caution">
    <text evidence="4">The sequence shown here is derived from an EMBL/GenBank/DDBJ whole genome shotgun (WGS) entry which is preliminary data.</text>
</comment>
<dbReference type="Proteomes" id="UP000295722">
    <property type="component" value="Unassembled WGS sequence"/>
</dbReference>
<protein>
    <recommendedName>
        <fullName evidence="3">Toxin</fullName>
    </recommendedName>
</protein>
<dbReference type="PANTHER" id="PTHR33755:SF9">
    <property type="entry name" value="TOXIN PARE1"/>
    <property type="match status" value="1"/>
</dbReference>
<dbReference type="Gene3D" id="3.30.2310.20">
    <property type="entry name" value="RelE-like"/>
    <property type="match status" value="1"/>
</dbReference>
<reference evidence="4 5" key="1">
    <citation type="submission" date="2019-03" db="EMBL/GenBank/DDBJ databases">
        <title>Paraburkholderia sp. 4M-K11, isolated from subtropical forest soil.</title>
        <authorList>
            <person name="Gao Z.-H."/>
            <person name="Qiu L.-H."/>
        </authorList>
    </citation>
    <scope>NUCLEOTIDE SEQUENCE [LARGE SCALE GENOMIC DNA]</scope>
    <source>
        <strain evidence="4 5">4M-K11</strain>
    </source>
</reference>
<dbReference type="InterPro" id="IPR051803">
    <property type="entry name" value="TA_system_RelE-like_toxin"/>
</dbReference>
<dbReference type="Pfam" id="PF05016">
    <property type="entry name" value="ParE_toxin"/>
    <property type="match status" value="1"/>
</dbReference>
<keyword evidence="5" id="KW-1185">Reference proteome</keyword>
<dbReference type="InterPro" id="IPR028344">
    <property type="entry name" value="ParE1/4"/>
</dbReference>
<proteinExistence type="inferred from homology"/>
<dbReference type="RefSeq" id="WP_133192869.1">
    <property type="nucleotide sequence ID" value="NZ_JBHUCW010000015.1"/>
</dbReference>
<dbReference type="PANTHER" id="PTHR33755">
    <property type="entry name" value="TOXIN PARE1-RELATED"/>
    <property type="match status" value="1"/>
</dbReference>
<comment type="similarity">
    <text evidence="1 3">Belongs to the RelE toxin family.</text>
</comment>
<name>A0A4R5MFK9_9BURK</name>
<gene>
    <name evidence="4" type="ORF">EYW47_00145</name>
</gene>
<dbReference type="AlphaFoldDB" id="A0A4R5MFK9"/>
<dbReference type="OrthoDB" id="516834at2"/>
<keyword evidence="2" id="KW-1277">Toxin-antitoxin system</keyword>
<dbReference type="EMBL" id="SMRP01000001">
    <property type="protein sequence ID" value="TDG25817.1"/>
    <property type="molecule type" value="Genomic_DNA"/>
</dbReference>
<evidence type="ECO:0000256" key="1">
    <source>
        <dbReference type="ARBA" id="ARBA00006226"/>
    </source>
</evidence>
<accession>A0A4R5MFK9</accession>
<evidence type="ECO:0000256" key="3">
    <source>
        <dbReference type="PIRNR" id="PIRNR029218"/>
    </source>
</evidence>
<dbReference type="InterPro" id="IPR007712">
    <property type="entry name" value="RelE/ParE_toxin"/>
</dbReference>
<evidence type="ECO:0000313" key="4">
    <source>
        <dbReference type="EMBL" id="TDG25817.1"/>
    </source>
</evidence>